<dbReference type="Pfam" id="PF13561">
    <property type="entry name" value="adh_short_C2"/>
    <property type="match status" value="1"/>
</dbReference>
<dbReference type="CDD" id="cd05233">
    <property type="entry name" value="SDR_c"/>
    <property type="match status" value="1"/>
</dbReference>
<name>A0A411YLL5_9ACTN</name>
<dbReference type="FunFam" id="3.40.50.720:FF:000084">
    <property type="entry name" value="Short-chain dehydrogenase reductase"/>
    <property type="match status" value="1"/>
</dbReference>
<keyword evidence="2" id="KW-0560">Oxidoreductase</keyword>
<gene>
    <name evidence="3" type="ORF">ER308_17515</name>
</gene>
<dbReference type="PRINTS" id="PR00081">
    <property type="entry name" value="GDHRDH"/>
</dbReference>
<dbReference type="GO" id="GO:0016491">
    <property type="term" value="F:oxidoreductase activity"/>
    <property type="evidence" value="ECO:0007669"/>
    <property type="project" value="UniProtKB-KW"/>
</dbReference>
<organism evidence="3 4">
    <name type="scientific">Egibacter rhizosphaerae</name>
    <dbReference type="NCBI Taxonomy" id="1670831"/>
    <lineage>
        <taxon>Bacteria</taxon>
        <taxon>Bacillati</taxon>
        <taxon>Actinomycetota</taxon>
        <taxon>Nitriliruptoria</taxon>
        <taxon>Egibacterales</taxon>
        <taxon>Egibacteraceae</taxon>
        <taxon>Egibacter</taxon>
    </lineage>
</organism>
<accession>A0A411YLL5</accession>
<comment type="similarity">
    <text evidence="1">Belongs to the short-chain dehydrogenases/reductases (SDR) family.</text>
</comment>
<dbReference type="InterPro" id="IPR020904">
    <property type="entry name" value="Sc_DH/Rdtase_CS"/>
</dbReference>
<evidence type="ECO:0000313" key="4">
    <source>
        <dbReference type="Proteomes" id="UP000291469"/>
    </source>
</evidence>
<dbReference type="Gene3D" id="3.40.50.720">
    <property type="entry name" value="NAD(P)-binding Rossmann-like Domain"/>
    <property type="match status" value="1"/>
</dbReference>
<dbReference type="SUPFAM" id="SSF51735">
    <property type="entry name" value="NAD(P)-binding Rossmann-fold domains"/>
    <property type="match status" value="1"/>
</dbReference>
<dbReference type="InterPro" id="IPR002347">
    <property type="entry name" value="SDR_fam"/>
</dbReference>
<sequence>MFEGRTALVTGGSRGIGYAIAGELVSNGARVCVTGRKQAQLDEALAELGGGDGVIGVAGGSDDPQHREDAVARTVEAFGAVDLLVNNAGTNPQYGPLVDADLKAVDKIMSVNVVAPLGWVQEAWRAWMAEHGGVVLNVASIGGLRPGSWIGAYNTSKAGLIQLTRQLALELGPTVRVNAIAPAVVKTDFASALYEGREGEVAAKYPMKRLGTPSDAASAARWLLSDEAGWVTGETVVLDGGVGLVGWDGPDA</sequence>
<dbReference type="KEGG" id="erz:ER308_17515"/>
<dbReference type="OrthoDB" id="9789398at2"/>
<dbReference type="PROSITE" id="PS00061">
    <property type="entry name" value="ADH_SHORT"/>
    <property type="match status" value="1"/>
</dbReference>
<evidence type="ECO:0000313" key="3">
    <source>
        <dbReference type="EMBL" id="QBI22098.1"/>
    </source>
</evidence>
<evidence type="ECO:0000256" key="1">
    <source>
        <dbReference type="ARBA" id="ARBA00006484"/>
    </source>
</evidence>
<dbReference type="NCBIfam" id="NF005559">
    <property type="entry name" value="PRK07231.1"/>
    <property type="match status" value="1"/>
</dbReference>
<dbReference type="RefSeq" id="WP_131157086.1">
    <property type="nucleotide sequence ID" value="NZ_CP036402.1"/>
</dbReference>
<dbReference type="PANTHER" id="PTHR43943">
    <property type="entry name" value="DEHYDROGENASE/REDUCTASE (SDR FAMILY) MEMBER 4"/>
    <property type="match status" value="1"/>
</dbReference>
<dbReference type="EMBL" id="CP036402">
    <property type="protein sequence ID" value="QBI22098.1"/>
    <property type="molecule type" value="Genomic_DNA"/>
</dbReference>
<dbReference type="InterPro" id="IPR036291">
    <property type="entry name" value="NAD(P)-bd_dom_sf"/>
</dbReference>
<reference evidence="3 4" key="1">
    <citation type="submission" date="2019-01" db="EMBL/GenBank/DDBJ databases">
        <title>Egibacter rhizosphaerae EGI 80759T.</title>
        <authorList>
            <person name="Chen D.-D."/>
            <person name="Tian Y."/>
            <person name="Jiao J.-Y."/>
            <person name="Zhang X.-T."/>
            <person name="Zhang Y.-G."/>
            <person name="Zhang Y."/>
            <person name="Xiao M."/>
            <person name="Shu W.-S."/>
            <person name="Li W.-J."/>
        </authorList>
    </citation>
    <scope>NUCLEOTIDE SEQUENCE [LARGE SCALE GENOMIC DNA]</scope>
    <source>
        <strain evidence="3 4">EGI 80759</strain>
    </source>
</reference>
<dbReference type="Proteomes" id="UP000291469">
    <property type="component" value="Chromosome"/>
</dbReference>
<proteinExistence type="inferred from homology"/>
<dbReference type="PRINTS" id="PR00080">
    <property type="entry name" value="SDRFAMILY"/>
</dbReference>
<protein>
    <submittedName>
        <fullName evidence="3">SDR family oxidoreductase</fullName>
    </submittedName>
</protein>
<evidence type="ECO:0000256" key="2">
    <source>
        <dbReference type="ARBA" id="ARBA00023002"/>
    </source>
</evidence>
<dbReference type="AlphaFoldDB" id="A0A411YLL5"/>
<dbReference type="PANTHER" id="PTHR43943:SF2">
    <property type="entry name" value="DEHYDROGENASE_REDUCTASE 4"/>
    <property type="match status" value="1"/>
</dbReference>
<keyword evidence="4" id="KW-1185">Reference proteome</keyword>